<dbReference type="AlphaFoldDB" id="A0A845BLL9"/>
<dbReference type="RefSeq" id="WP_160794998.1">
    <property type="nucleotide sequence ID" value="NZ_WSSB01000003.1"/>
</dbReference>
<evidence type="ECO:0000313" key="2">
    <source>
        <dbReference type="Proteomes" id="UP000467214"/>
    </source>
</evidence>
<name>A0A845BLL9_9NEIS</name>
<sequence length="126" mass="13942">MESFKLSGQEGLIGTTIQIVIDKEAWLTRNKFEISSDFVGFIPKDALGARGKADEDKYPARGVPVDFDYGIVQSKCDIATRSSGVMRPRDNSGMSKFLKYSNAKIGDVVCITKTGERSFKIALVRR</sequence>
<proteinExistence type="predicted"/>
<comment type="caution">
    <text evidence="1">The sequence shown here is derived from an EMBL/GenBank/DDBJ whole genome shotgun (WGS) entry which is preliminary data.</text>
</comment>
<dbReference type="Proteomes" id="UP000467214">
    <property type="component" value="Unassembled WGS sequence"/>
</dbReference>
<evidence type="ECO:0000313" key="1">
    <source>
        <dbReference type="EMBL" id="MXR36118.1"/>
    </source>
</evidence>
<reference evidence="1 2" key="1">
    <citation type="submission" date="2019-12" db="EMBL/GenBank/DDBJ databases">
        <title>Neisseriaceae gen. nov. sp. Genome sequencing and assembly.</title>
        <authorList>
            <person name="Liu Z."/>
            <person name="Li A."/>
        </authorList>
    </citation>
    <scope>NUCLEOTIDE SEQUENCE [LARGE SCALE GENOMIC DNA]</scope>
    <source>
        <strain evidence="1 2">B2N2-7</strain>
    </source>
</reference>
<dbReference type="EMBL" id="WSSB01000003">
    <property type="protein sequence ID" value="MXR36118.1"/>
    <property type="molecule type" value="Genomic_DNA"/>
</dbReference>
<gene>
    <name evidence="1" type="ORF">GQF02_03895</name>
</gene>
<protein>
    <submittedName>
        <fullName evidence="1">Uncharacterized protein</fullName>
    </submittedName>
</protein>
<accession>A0A845BLL9</accession>
<organism evidence="1 2">
    <name type="scientific">Craterilacuibacter sinensis</name>
    <dbReference type="NCBI Taxonomy" id="2686017"/>
    <lineage>
        <taxon>Bacteria</taxon>
        <taxon>Pseudomonadati</taxon>
        <taxon>Pseudomonadota</taxon>
        <taxon>Betaproteobacteria</taxon>
        <taxon>Neisseriales</taxon>
        <taxon>Neisseriaceae</taxon>
        <taxon>Craterilacuibacter</taxon>
    </lineage>
</organism>
<keyword evidence="2" id="KW-1185">Reference proteome</keyword>